<evidence type="ECO:0000313" key="3">
    <source>
        <dbReference type="Proteomes" id="UP001454036"/>
    </source>
</evidence>
<protein>
    <submittedName>
        <fullName evidence="2">Uncharacterized protein</fullName>
    </submittedName>
</protein>
<dbReference type="AlphaFoldDB" id="A0AAV3NK48"/>
<evidence type="ECO:0000256" key="1">
    <source>
        <dbReference type="SAM" id="MobiDB-lite"/>
    </source>
</evidence>
<gene>
    <name evidence="2" type="ORF">LIER_35093</name>
</gene>
<sequence>MRAVVLKNSSNKKGRGRVAGINASQDSPDDISEGSRMSVSEGTRMSISQGSHMSFSQGQGQITPTSPSTPKTPTSKPPRSPTSVVERRKSSACKKNFKKKNNCPFQFLGSVVEDQFPPNMKNYINQCMNVLGDGNYGFRVVALEIYGIEDEWVKMVYTQFQYWIDQYNVLHNEDTPRRAVLHNANTLRRAAIYGSIFQC</sequence>
<reference evidence="2 3" key="1">
    <citation type="submission" date="2024-01" db="EMBL/GenBank/DDBJ databases">
        <title>The complete chloroplast genome sequence of Lithospermum erythrorhizon: insights into the phylogenetic relationship among Boraginaceae species and the maternal lineages of purple gromwells.</title>
        <authorList>
            <person name="Okada T."/>
            <person name="Watanabe K."/>
        </authorList>
    </citation>
    <scope>NUCLEOTIDE SEQUENCE [LARGE SCALE GENOMIC DNA]</scope>
</reference>
<name>A0AAV3NK48_LITER</name>
<dbReference type="Proteomes" id="UP001454036">
    <property type="component" value="Unassembled WGS sequence"/>
</dbReference>
<proteinExistence type="predicted"/>
<accession>A0AAV3NK48</accession>
<evidence type="ECO:0000313" key="2">
    <source>
        <dbReference type="EMBL" id="GAA0139456.1"/>
    </source>
</evidence>
<keyword evidence="3" id="KW-1185">Reference proteome</keyword>
<feature type="region of interest" description="Disordered" evidence="1">
    <location>
        <begin position="1"/>
        <end position="91"/>
    </location>
</feature>
<feature type="compositionally biased region" description="Low complexity" evidence="1">
    <location>
        <begin position="63"/>
        <end position="74"/>
    </location>
</feature>
<organism evidence="2 3">
    <name type="scientific">Lithospermum erythrorhizon</name>
    <name type="common">Purple gromwell</name>
    <name type="synonym">Lithospermum officinale var. erythrorhizon</name>
    <dbReference type="NCBI Taxonomy" id="34254"/>
    <lineage>
        <taxon>Eukaryota</taxon>
        <taxon>Viridiplantae</taxon>
        <taxon>Streptophyta</taxon>
        <taxon>Embryophyta</taxon>
        <taxon>Tracheophyta</taxon>
        <taxon>Spermatophyta</taxon>
        <taxon>Magnoliopsida</taxon>
        <taxon>eudicotyledons</taxon>
        <taxon>Gunneridae</taxon>
        <taxon>Pentapetalae</taxon>
        <taxon>asterids</taxon>
        <taxon>lamiids</taxon>
        <taxon>Boraginales</taxon>
        <taxon>Boraginaceae</taxon>
        <taxon>Boraginoideae</taxon>
        <taxon>Lithospermeae</taxon>
        <taxon>Lithospermum</taxon>
    </lineage>
</organism>
<comment type="caution">
    <text evidence="2">The sequence shown here is derived from an EMBL/GenBank/DDBJ whole genome shotgun (WGS) entry which is preliminary data.</text>
</comment>
<feature type="compositionally biased region" description="Polar residues" evidence="1">
    <location>
        <begin position="35"/>
        <end position="62"/>
    </location>
</feature>
<dbReference type="EMBL" id="BAABME010015114">
    <property type="protein sequence ID" value="GAA0139456.1"/>
    <property type="molecule type" value="Genomic_DNA"/>
</dbReference>